<name>A0A1L8WIM0_9ENTE</name>
<dbReference type="InterPro" id="IPR050377">
    <property type="entry name" value="Radical_SAM_PqqE_MftC-like"/>
</dbReference>
<dbReference type="PANTHER" id="PTHR11228:SF7">
    <property type="entry name" value="PQQA PEPTIDE CYCLASE"/>
    <property type="match status" value="1"/>
</dbReference>
<dbReference type="STRING" id="150033.RV14_GL000418"/>
<dbReference type="InterPro" id="IPR023885">
    <property type="entry name" value="4Fe4S-binding_SPASM_dom"/>
</dbReference>
<dbReference type="GO" id="GO:0003824">
    <property type="term" value="F:catalytic activity"/>
    <property type="evidence" value="ECO:0007669"/>
    <property type="project" value="InterPro"/>
</dbReference>
<evidence type="ECO:0000256" key="1">
    <source>
        <dbReference type="ARBA" id="ARBA00022691"/>
    </source>
</evidence>
<evidence type="ECO:0000256" key="4">
    <source>
        <dbReference type="ARBA" id="ARBA00023014"/>
    </source>
</evidence>
<keyword evidence="2" id="KW-0479">Metal-binding</keyword>
<reference evidence="6 7" key="1">
    <citation type="submission" date="2014-12" db="EMBL/GenBank/DDBJ databases">
        <title>Draft genome sequences of 29 type strains of Enterococci.</title>
        <authorList>
            <person name="Zhong Z."/>
            <person name="Sun Z."/>
            <person name="Liu W."/>
            <person name="Zhang W."/>
            <person name="Zhang H."/>
        </authorList>
    </citation>
    <scope>NUCLEOTIDE SEQUENCE [LARGE SCALE GENOMIC DNA]</scope>
    <source>
        <strain evidence="6 7">DSM 15687</strain>
    </source>
</reference>
<dbReference type="GO" id="GO:0046872">
    <property type="term" value="F:metal ion binding"/>
    <property type="evidence" value="ECO:0007669"/>
    <property type="project" value="UniProtKB-KW"/>
</dbReference>
<evidence type="ECO:0000313" key="7">
    <source>
        <dbReference type="Proteomes" id="UP000182152"/>
    </source>
</evidence>
<dbReference type="Gene3D" id="3.20.20.70">
    <property type="entry name" value="Aldolase class I"/>
    <property type="match status" value="1"/>
</dbReference>
<keyword evidence="3" id="KW-0408">Iron</keyword>
<proteinExistence type="predicted"/>
<accession>A0A1L8WIM0</accession>
<dbReference type="SFLD" id="SFLDS00029">
    <property type="entry name" value="Radical_SAM"/>
    <property type="match status" value="1"/>
</dbReference>
<dbReference type="InterPro" id="IPR013785">
    <property type="entry name" value="Aldolase_TIM"/>
</dbReference>
<dbReference type="PROSITE" id="PS51918">
    <property type="entry name" value="RADICAL_SAM"/>
    <property type="match status" value="1"/>
</dbReference>
<evidence type="ECO:0000259" key="5">
    <source>
        <dbReference type="PROSITE" id="PS51918"/>
    </source>
</evidence>
<dbReference type="SUPFAM" id="SSF102114">
    <property type="entry name" value="Radical SAM enzymes"/>
    <property type="match status" value="1"/>
</dbReference>
<dbReference type="Pfam" id="PF13186">
    <property type="entry name" value="SPASM"/>
    <property type="match status" value="1"/>
</dbReference>
<sequence>MQQTKSLVVQTGKRGDLKVKIKENLYAYPYLDEFILHNVLRSSWIVISKKEFEMIQSQNYDELSETTKKKIKTFQLFLDKPLNITRFEASVPQTVYLVLTHQCNLACVYCYAEADMAKDYPNQLTFIEWIHVLNQLKDCGVKKVVFTGGEIGLTHDSLKYIDYAHQIGLAVGIITNGTLLGKKSNAQFLAEKCQSITISLDSIDKEENDKNRGNGCYSIAMRGIKHLLALNYSQLSVNTTITNHNIDSVEQTIQFFKKNGISYKLGGFSEIGRGSMSKVSLTFEERKRLECGEKNEWRSSFLKPFTIKESCGLGLGEFAINPVGDIFACKLLETKEYQLGNIREKKLQDIYCSENVRIIETQTIH</sequence>
<dbReference type="GO" id="GO:0051536">
    <property type="term" value="F:iron-sulfur cluster binding"/>
    <property type="evidence" value="ECO:0007669"/>
    <property type="project" value="UniProtKB-KW"/>
</dbReference>
<dbReference type="SFLD" id="SFLDG01386">
    <property type="entry name" value="main_SPASM_domain-containing"/>
    <property type="match status" value="1"/>
</dbReference>
<dbReference type="AlphaFoldDB" id="A0A1L8WIM0"/>
<dbReference type="Pfam" id="PF04055">
    <property type="entry name" value="Radical_SAM"/>
    <property type="match status" value="1"/>
</dbReference>
<protein>
    <submittedName>
        <fullName evidence="6">Radical SAM additional 4Fe4S-binding SPASM domain-containing protein</fullName>
    </submittedName>
</protein>
<feature type="domain" description="Radical SAM core" evidence="5">
    <location>
        <begin position="89"/>
        <end position="308"/>
    </location>
</feature>
<dbReference type="InterPro" id="IPR058240">
    <property type="entry name" value="rSAM_sf"/>
</dbReference>
<dbReference type="EMBL" id="JXLB01000012">
    <property type="protein sequence ID" value="OJG80874.1"/>
    <property type="molecule type" value="Genomic_DNA"/>
</dbReference>
<dbReference type="CDD" id="cd01335">
    <property type="entry name" value="Radical_SAM"/>
    <property type="match status" value="1"/>
</dbReference>
<evidence type="ECO:0000256" key="2">
    <source>
        <dbReference type="ARBA" id="ARBA00022723"/>
    </source>
</evidence>
<keyword evidence="7" id="KW-1185">Reference proteome</keyword>
<comment type="caution">
    <text evidence="6">The sequence shown here is derived from an EMBL/GenBank/DDBJ whole genome shotgun (WGS) entry which is preliminary data.</text>
</comment>
<dbReference type="InterPro" id="IPR007197">
    <property type="entry name" value="rSAM"/>
</dbReference>
<evidence type="ECO:0000256" key="3">
    <source>
        <dbReference type="ARBA" id="ARBA00023004"/>
    </source>
</evidence>
<organism evidence="6 7">
    <name type="scientific">Enterococcus ratti</name>
    <dbReference type="NCBI Taxonomy" id="150033"/>
    <lineage>
        <taxon>Bacteria</taxon>
        <taxon>Bacillati</taxon>
        <taxon>Bacillota</taxon>
        <taxon>Bacilli</taxon>
        <taxon>Lactobacillales</taxon>
        <taxon>Enterococcaceae</taxon>
        <taxon>Enterococcus</taxon>
    </lineage>
</organism>
<dbReference type="PANTHER" id="PTHR11228">
    <property type="entry name" value="RADICAL SAM DOMAIN PROTEIN"/>
    <property type="match status" value="1"/>
</dbReference>
<dbReference type="Proteomes" id="UP000182152">
    <property type="component" value="Unassembled WGS sequence"/>
</dbReference>
<evidence type="ECO:0000313" key="6">
    <source>
        <dbReference type="EMBL" id="OJG80874.1"/>
    </source>
</evidence>
<keyword evidence="4" id="KW-0411">Iron-sulfur</keyword>
<keyword evidence="1" id="KW-0949">S-adenosyl-L-methionine</keyword>
<dbReference type="SFLD" id="SFLDG01067">
    <property type="entry name" value="SPASM/twitch_domain_containing"/>
    <property type="match status" value="1"/>
</dbReference>
<gene>
    <name evidence="6" type="ORF">RV14_GL000418</name>
</gene>